<dbReference type="EMBL" id="PITJ01001139">
    <property type="protein sequence ID" value="TBU00017.1"/>
    <property type="molecule type" value="Genomic_DNA"/>
</dbReference>
<organism evidence="3 4">
    <name type="scientific">Hamiltosporidium tvaerminnensis</name>
    <dbReference type="NCBI Taxonomy" id="1176355"/>
    <lineage>
        <taxon>Eukaryota</taxon>
        <taxon>Fungi</taxon>
        <taxon>Fungi incertae sedis</taxon>
        <taxon>Microsporidia</taxon>
        <taxon>Dubosqiidae</taxon>
        <taxon>Hamiltosporidium</taxon>
    </lineage>
</organism>
<feature type="region of interest" description="Disordered" evidence="1">
    <location>
        <begin position="35"/>
        <end position="184"/>
    </location>
</feature>
<feature type="transmembrane region" description="Helical" evidence="2">
    <location>
        <begin position="9"/>
        <end position="29"/>
    </location>
</feature>
<comment type="caution">
    <text evidence="3">The sequence shown here is derived from an EMBL/GenBank/DDBJ whole genome shotgun (WGS) entry which is preliminary data.</text>
</comment>
<evidence type="ECO:0000256" key="2">
    <source>
        <dbReference type="SAM" id="Phobius"/>
    </source>
</evidence>
<name>A0A4Q9KYE3_9MICR</name>
<dbReference type="VEuPathDB" id="MicrosporidiaDB:CWI37_1139p0010"/>
<proteinExistence type="predicted"/>
<dbReference type="Proteomes" id="UP000292362">
    <property type="component" value="Unassembled WGS sequence"/>
</dbReference>
<keyword evidence="2" id="KW-0472">Membrane</keyword>
<evidence type="ECO:0000313" key="4">
    <source>
        <dbReference type="Proteomes" id="UP000292362"/>
    </source>
</evidence>
<keyword evidence="2" id="KW-0812">Transmembrane</keyword>
<accession>A0A4Q9KYE3</accession>
<reference evidence="3 4" key="1">
    <citation type="submission" date="2017-12" db="EMBL/GenBank/DDBJ databases">
        <authorList>
            <person name="Pombert J.-F."/>
            <person name="Haag K.L."/>
            <person name="Ebert D."/>
        </authorList>
    </citation>
    <scope>NUCLEOTIDE SEQUENCE [LARGE SCALE GENOMIC DNA]</scope>
    <source>
        <strain evidence="3">FI-OER-3-3</strain>
    </source>
</reference>
<feature type="compositionally biased region" description="Basic and acidic residues" evidence="1">
    <location>
        <begin position="35"/>
        <end position="70"/>
    </location>
</feature>
<dbReference type="AlphaFoldDB" id="A0A4Q9KYE3"/>
<keyword evidence="2" id="KW-1133">Transmembrane helix</keyword>
<protein>
    <submittedName>
        <fullName evidence="3">Uncharacterized protein</fullName>
    </submittedName>
</protein>
<gene>
    <name evidence="3" type="ORF">CWI37_1139p0010</name>
</gene>
<evidence type="ECO:0000256" key="1">
    <source>
        <dbReference type="SAM" id="MobiDB-lite"/>
    </source>
</evidence>
<evidence type="ECO:0000313" key="3">
    <source>
        <dbReference type="EMBL" id="TBU00017.1"/>
    </source>
</evidence>
<sequence>MDRQRKKMILIIASISILLIISIIGILIYKNSVKEKKGDTEKSETEKTFENLKSGEKETPVMKSSKETTQVEKNMGSKRKLNPLNKVLPSKYTQKPGQNIPPEHKVSLEEVPSGTEQTPPGGKIPTKTEKTPPGGNIIPTKTEKTPPGGNIIPTKTEKTPPGGIIPTETEKTQPGGIIPTETKPKVPVVKAEPGQTPVAKPHYVPKEVNTRDMLINMQGKVDEILKKLPAQKDEPTSSHSGWED</sequence>